<dbReference type="Gene3D" id="3.20.80.10">
    <property type="entry name" value="Regulatory factor, effector binding domain"/>
    <property type="match status" value="1"/>
</dbReference>
<proteinExistence type="predicted"/>
<dbReference type="InterPro" id="IPR011256">
    <property type="entry name" value="Reg_factor_effector_dom_sf"/>
</dbReference>
<name>A0A6N8FHP4_9BACI</name>
<sequence>MDQMMLVADCTTEEMFLRALKKMKKNLRVQDLPTISFVERSPSLCAQRLYVGHYQNTKEVFEEMKKELTDQGYRTLGPRRDIYLLPAMDCYPAEKSKTIISVDVEKK</sequence>
<dbReference type="Proteomes" id="UP000469125">
    <property type="component" value="Unassembled WGS sequence"/>
</dbReference>
<gene>
    <name evidence="1" type="ORF">GMD78_04070</name>
</gene>
<evidence type="ECO:0008006" key="3">
    <source>
        <dbReference type="Google" id="ProtNLM"/>
    </source>
</evidence>
<evidence type="ECO:0000313" key="2">
    <source>
        <dbReference type="Proteomes" id="UP000469125"/>
    </source>
</evidence>
<dbReference type="EMBL" id="WOCA01000002">
    <property type="protein sequence ID" value="MUK87577.1"/>
    <property type="molecule type" value="Genomic_DNA"/>
</dbReference>
<comment type="caution">
    <text evidence="1">The sequence shown here is derived from an EMBL/GenBank/DDBJ whole genome shotgun (WGS) entry which is preliminary data.</text>
</comment>
<organism evidence="1 2">
    <name type="scientific">Ornithinibacillus caprae</name>
    <dbReference type="NCBI Taxonomy" id="2678566"/>
    <lineage>
        <taxon>Bacteria</taxon>
        <taxon>Bacillati</taxon>
        <taxon>Bacillota</taxon>
        <taxon>Bacilli</taxon>
        <taxon>Bacillales</taxon>
        <taxon>Bacillaceae</taxon>
        <taxon>Ornithinibacillus</taxon>
    </lineage>
</organism>
<dbReference type="RefSeq" id="WP_155667389.1">
    <property type="nucleotide sequence ID" value="NZ_WOCA01000002.1"/>
</dbReference>
<reference evidence="1 2" key="1">
    <citation type="submission" date="2019-11" db="EMBL/GenBank/DDBJ databases">
        <authorList>
            <person name="Li X."/>
        </authorList>
    </citation>
    <scope>NUCLEOTIDE SEQUENCE [LARGE SCALE GENOMIC DNA]</scope>
    <source>
        <strain evidence="1 2">L9</strain>
    </source>
</reference>
<keyword evidence="2" id="KW-1185">Reference proteome</keyword>
<protein>
    <recommendedName>
        <fullName evidence="3">GyrI-like small molecule binding domain-containing protein</fullName>
    </recommendedName>
</protein>
<evidence type="ECO:0000313" key="1">
    <source>
        <dbReference type="EMBL" id="MUK87577.1"/>
    </source>
</evidence>
<dbReference type="AlphaFoldDB" id="A0A6N8FHP4"/>
<accession>A0A6N8FHP4</accession>